<keyword evidence="1" id="KW-0175">Coiled coil</keyword>
<reference evidence="5" key="1">
    <citation type="submission" date="2016-10" db="EMBL/GenBank/DDBJ databases">
        <authorList>
            <person name="Varghese N."/>
            <person name="Submissions S."/>
        </authorList>
    </citation>
    <scope>NUCLEOTIDE SEQUENCE [LARGE SCALE GENOMIC DNA]</scope>
    <source>
        <strain evidence="5">DSM 21424</strain>
    </source>
</reference>
<sequence length="523" mass="57857">MHRDRLIAPILRGAARLKRDQAGSMVIFSLFIFALMVAMGGLGIDLMRYEARRAKMQATLDRAALAAADLQQQLAPESVVRDYFAKAGLSDGLKSVNVIQTLNSRTVQVEAEIELDTYFMHMLGVPTLPVPALGTAIESVTDLEIGLVLDVSGSMGSNGRIGRLRDAGTDFIDLLFANTPAENLTFSVVPYSTQVNLGQTAALLYGVAPLHPYHGCVQVPSSTYNSTAMPLVGLLHSGHFDPDSSSNWYGGMGAPNKNCRTDAAFKVLPWSNDKAALKSKIENLTPGGWTSIEMGVNWGAALLDASARPVLNGLITEGEVDASFAGRPFGFLEPDVMKVLVVMTDGENTRDYEIDLPYRTGLSDVWLDGSDDYYVASIEQYNRDGDWWWNEPFYRAKTREWVMAPQGRQLTWPELFERISVEDHAVHLRYTQYWDRSTRNYWRGIESRNDKALKDQRLSQICSASKDNGIVIFTIGFEVNDAAAEIMRDCASSPAHFYRAEGLQLASAFTSIATQINELRLVQ</sequence>
<evidence type="ECO:0000313" key="4">
    <source>
        <dbReference type="EMBL" id="SDE40895.1"/>
    </source>
</evidence>
<keyword evidence="2" id="KW-1133">Transmembrane helix</keyword>
<evidence type="ECO:0000259" key="3">
    <source>
        <dbReference type="Pfam" id="PF13400"/>
    </source>
</evidence>
<dbReference type="SUPFAM" id="SSF53300">
    <property type="entry name" value="vWA-like"/>
    <property type="match status" value="1"/>
</dbReference>
<dbReference type="STRING" id="521013.SAMN04488567_1575"/>
<feature type="coiled-coil region" evidence="1">
    <location>
        <begin position="46"/>
        <end position="73"/>
    </location>
</feature>
<evidence type="ECO:0000256" key="2">
    <source>
        <dbReference type="SAM" id="Phobius"/>
    </source>
</evidence>
<name>A0A1G7CQX5_9RHOB</name>
<dbReference type="InterPro" id="IPR036465">
    <property type="entry name" value="vWFA_dom_sf"/>
</dbReference>
<organism evidence="4 5">
    <name type="scientific">Limimaricola pyoseonensis</name>
    <dbReference type="NCBI Taxonomy" id="521013"/>
    <lineage>
        <taxon>Bacteria</taxon>
        <taxon>Pseudomonadati</taxon>
        <taxon>Pseudomonadota</taxon>
        <taxon>Alphaproteobacteria</taxon>
        <taxon>Rhodobacterales</taxon>
        <taxon>Paracoccaceae</taxon>
        <taxon>Limimaricola</taxon>
    </lineage>
</organism>
<keyword evidence="2" id="KW-0472">Membrane</keyword>
<dbReference type="EMBL" id="FNAT01000002">
    <property type="protein sequence ID" value="SDE40895.1"/>
    <property type="molecule type" value="Genomic_DNA"/>
</dbReference>
<evidence type="ECO:0000256" key="1">
    <source>
        <dbReference type="SAM" id="Coils"/>
    </source>
</evidence>
<dbReference type="AlphaFoldDB" id="A0A1G7CQX5"/>
<keyword evidence="2" id="KW-0812">Transmembrane</keyword>
<gene>
    <name evidence="4" type="ORF">SAMN04488567_1575</name>
</gene>
<dbReference type="Gene3D" id="3.40.50.410">
    <property type="entry name" value="von Willebrand factor, type A domain"/>
    <property type="match status" value="1"/>
</dbReference>
<accession>A0A1G7CQX5</accession>
<dbReference type="Pfam" id="PF13400">
    <property type="entry name" value="Tad"/>
    <property type="match status" value="1"/>
</dbReference>
<protein>
    <submittedName>
        <fullName evidence="4">Flp pilus assembly protein TadG</fullName>
    </submittedName>
</protein>
<dbReference type="InterPro" id="IPR028087">
    <property type="entry name" value="Tad_N"/>
</dbReference>
<dbReference type="Proteomes" id="UP000198922">
    <property type="component" value="Unassembled WGS sequence"/>
</dbReference>
<feature type="transmembrane region" description="Helical" evidence="2">
    <location>
        <begin position="26"/>
        <end position="47"/>
    </location>
</feature>
<feature type="domain" description="Putative Flp pilus-assembly TadG-like N-terminal" evidence="3">
    <location>
        <begin position="23"/>
        <end position="68"/>
    </location>
</feature>
<keyword evidence="5" id="KW-1185">Reference proteome</keyword>
<proteinExistence type="predicted"/>
<evidence type="ECO:0000313" key="5">
    <source>
        <dbReference type="Proteomes" id="UP000198922"/>
    </source>
</evidence>